<evidence type="ECO:0000313" key="1">
    <source>
        <dbReference type="EMBL" id="QWY78384.1"/>
    </source>
</evidence>
<sequence>MSVTICRVVLPHKPLNLPSAEWRWVPLPFYLLGGEGQILRSGRALPHELPEAHRHEWILPAAAVTRLFVTESLLAGIPQTRWREALPNLLEPQVLWPLEECHCALAPAPDAQGRRVVAVMERAWMNFIHGAFSGRRGRLILSSSHDWAPIGCRGEWVFPVLDPAEEGSLRWWRDATGEGGGIRGRREEMGVLPWEEGLDLSPMTLMERLVLPTSAPSLLDLCQFEWAARGLARWGPAWKRALTAVGMAVLVAFVGLYLEWGRLAWSAHDLVGEEKRILAQRGLTDSAHGAVAEWAHAWVQRSQSSTQEGLQGEFPHLTGQLVTLLAQQPGLVPLGLVYRPHRLEVHFPVGVTMAAGLSEAASHQHLRWQSEGKGVWVLEEVQP</sequence>
<dbReference type="Proteomes" id="UP000683551">
    <property type="component" value="Chromosome"/>
</dbReference>
<name>A0A9E6SYF7_9PROT</name>
<protein>
    <recommendedName>
        <fullName evidence="3">Type II secretion system protein GspL</fullName>
    </recommendedName>
</protein>
<dbReference type="EMBL" id="CP071137">
    <property type="protein sequence ID" value="QWY78384.1"/>
    <property type="molecule type" value="Genomic_DNA"/>
</dbReference>
<dbReference type="GO" id="GO:0015628">
    <property type="term" value="P:protein secretion by the type II secretion system"/>
    <property type="evidence" value="ECO:0007669"/>
    <property type="project" value="InterPro"/>
</dbReference>
<evidence type="ECO:0008006" key="3">
    <source>
        <dbReference type="Google" id="ProtNLM"/>
    </source>
</evidence>
<dbReference type="GO" id="GO:0009276">
    <property type="term" value="C:Gram-negative-bacterium-type cell wall"/>
    <property type="evidence" value="ECO:0007669"/>
    <property type="project" value="InterPro"/>
</dbReference>
<reference evidence="1" key="1">
    <citation type="submission" date="2021-02" db="EMBL/GenBank/DDBJ databases">
        <title>Comparative genomics of Ferrovum myxofaciens strains, predominant extremophile bacteria forming large biofilm stalactites in acid mine ecosystems.</title>
        <authorList>
            <person name="Burkartova K."/>
            <person name="Ridl J."/>
            <person name="Pajer P."/>
            <person name="Falteisek L."/>
        </authorList>
    </citation>
    <scope>NUCLEOTIDE SEQUENCE</scope>
    <source>
        <strain evidence="1">MI1III</strain>
    </source>
</reference>
<dbReference type="RefSeq" id="WP_031597703.1">
    <property type="nucleotide sequence ID" value="NZ_CP053675.1"/>
</dbReference>
<dbReference type="OrthoDB" id="8557903at2"/>
<dbReference type="Gene3D" id="3.30.420.380">
    <property type="match status" value="1"/>
</dbReference>
<dbReference type="GO" id="GO:0015627">
    <property type="term" value="C:type II protein secretion system complex"/>
    <property type="evidence" value="ECO:0007669"/>
    <property type="project" value="InterPro"/>
</dbReference>
<dbReference type="AlphaFoldDB" id="A0A9E6SYF7"/>
<dbReference type="InterPro" id="IPR043129">
    <property type="entry name" value="ATPase_NBD"/>
</dbReference>
<accession>A0A9E6SYF7</accession>
<organism evidence="1 2">
    <name type="scientific">Ferrovum myxofaciens</name>
    <dbReference type="NCBI Taxonomy" id="416213"/>
    <lineage>
        <taxon>Bacteria</taxon>
        <taxon>Pseudomonadati</taxon>
        <taxon>Pseudomonadota</taxon>
        <taxon>Betaproteobacteria</taxon>
        <taxon>Ferrovales</taxon>
        <taxon>Ferrovaceae</taxon>
        <taxon>Ferrovum</taxon>
    </lineage>
</organism>
<proteinExistence type="predicted"/>
<gene>
    <name evidence="1" type="ORF">JZL65_04730</name>
</gene>
<dbReference type="NCBIfam" id="TIGR01709">
    <property type="entry name" value="typeII_sec_gspL"/>
    <property type="match status" value="1"/>
</dbReference>
<dbReference type="SUPFAM" id="SSF53067">
    <property type="entry name" value="Actin-like ATPase domain"/>
    <property type="match status" value="1"/>
</dbReference>
<dbReference type="InterPro" id="IPR007812">
    <property type="entry name" value="T2SS_protein-GspL"/>
</dbReference>
<evidence type="ECO:0000313" key="2">
    <source>
        <dbReference type="Proteomes" id="UP000683551"/>
    </source>
</evidence>